<reference evidence="3" key="1">
    <citation type="submission" date="2016-06" db="UniProtKB">
        <authorList>
            <consortium name="WormBaseParasite"/>
        </authorList>
    </citation>
    <scope>IDENTIFICATION</scope>
</reference>
<name>A0A183AI47_9TREM</name>
<evidence type="ECO:0000313" key="2">
    <source>
        <dbReference type="Proteomes" id="UP000272942"/>
    </source>
</evidence>
<reference evidence="1 2" key="2">
    <citation type="submission" date="2018-11" db="EMBL/GenBank/DDBJ databases">
        <authorList>
            <consortium name="Pathogen Informatics"/>
        </authorList>
    </citation>
    <scope>NUCLEOTIDE SEQUENCE [LARGE SCALE GENOMIC DNA]</scope>
    <source>
        <strain evidence="1 2">Egypt</strain>
    </source>
</reference>
<organism evidence="3">
    <name type="scientific">Echinostoma caproni</name>
    <dbReference type="NCBI Taxonomy" id="27848"/>
    <lineage>
        <taxon>Eukaryota</taxon>
        <taxon>Metazoa</taxon>
        <taxon>Spiralia</taxon>
        <taxon>Lophotrochozoa</taxon>
        <taxon>Platyhelminthes</taxon>
        <taxon>Trematoda</taxon>
        <taxon>Digenea</taxon>
        <taxon>Plagiorchiida</taxon>
        <taxon>Echinostomata</taxon>
        <taxon>Echinostomatoidea</taxon>
        <taxon>Echinostomatidae</taxon>
        <taxon>Echinostoma</taxon>
    </lineage>
</organism>
<evidence type="ECO:0000313" key="1">
    <source>
        <dbReference type="EMBL" id="VDP78887.1"/>
    </source>
</evidence>
<sequence length="94" mass="10318">MGLITEGFAVKNDIAARTSSPEISTMNGSKVTAVCQTSLAMFSIDSRERLEATEAYTTTDLPMRAVESLGEKAAFWPRLRDLQFEEADSPEVDL</sequence>
<dbReference type="Proteomes" id="UP000272942">
    <property type="component" value="Unassembled WGS sequence"/>
</dbReference>
<protein>
    <submittedName>
        <fullName evidence="3">Antitoxin StbD</fullName>
    </submittedName>
</protein>
<dbReference type="WBParaSite" id="ECPE_0000664501-mRNA-1">
    <property type="protein sequence ID" value="ECPE_0000664501-mRNA-1"/>
    <property type="gene ID" value="ECPE_0000664501"/>
</dbReference>
<accession>A0A183AI47</accession>
<dbReference type="OrthoDB" id="6283332at2759"/>
<dbReference type="EMBL" id="UZAN01043649">
    <property type="protein sequence ID" value="VDP78887.1"/>
    <property type="molecule type" value="Genomic_DNA"/>
</dbReference>
<dbReference type="AlphaFoldDB" id="A0A183AI47"/>
<gene>
    <name evidence="1" type="ORF">ECPE_LOCUS6632</name>
</gene>
<evidence type="ECO:0000313" key="3">
    <source>
        <dbReference type="WBParaSite" id="ECPE_0000664501-mRNA-1"/>
    </source>
</evidence>
<proteinExistence type="predicted"/>
<keyword evidence="2" id="KW-1185">Reference proteome</keyword>